<dbReference type="EMBL" id="KN817582">
    <property type="protein sequence ID" value="KJA19047.1"/>
    <property type="molecule type" value="Genomic_DNA"/>
</dbReference>
<accession>A0A0D2KWP7</accession>
<evidence type="ECO:0008006" key="4">
    <source>
        <dbReference type="Google" id="ProtNLM"/>
    </source>
</evidence>
<keyword evidence="1" id="KW-0175">Coiled coil</keyword>
<protein>
    <recommendedName>
        <fullName evidence="4">F-box domain-containing protein</fullName>
    </recommendedName>
</protein>
<feature type="non-terminal residue" evidence="2">
    <location>
        <position position="113"/>
    </location>
</feature>
<evidence type="ECO:0000256" key="1">
    <source>
        <dbReference type="SAM" id="Coils"/>
    </source>
</evidence>
<organism evidence="2 3">
    <name type="scientific">Hypholoma sublateritium (strain FD-334 SS-4)</name>
    <dbReference type="NCBI Taxonomy" id="945553"/>
    <lineage>
        <taxon>Eukaryota</taxon>
        <taxon>Fungi</taxon>
        <taxon>Dikarya</taxon>
        <taxon>Basidiomycota</taxon>
        <taxon>Agaricomycotina</taxon>
        <taxon>Agaricomycetes</taxon>
        <taxon>Agaricomycetidae</taxon>
        <taxon>Agaricales</taxon>
        <taxon>Agaricineae</taxon>
        <taxon>Strophariaceae</taxon>
        <taxon>Hypholoma</taxon>
    </lineage>
</organism>
<gene>
    <name evidence="2" type="ORF">HYPSUDRAFT_144267</name>
</gene>
<feature type="coiled-coil region" evidence="1">
    <location>
        <begin position="8"/>
        <end position="49"/>
    </location>
</feature>
<reference evidence="3" key="1">
    <citation type="submission" date="2014-04" db="EMBL/GenBank/DDBJ databases">
        <title>Evolutionary Origins and Diversification of the Mycorrhizal Mutualists.</title>
        <authorList>
            <consortium name="DOE Joint Genome Institute"/>
            <consortium name="Mycorrhizal Genomics Consortium"/>
            <person name="Kohler A."/>
            <person name="Kuo A."/>
            <person name="Nagy L.G."/>
            <person name="Floudas D."/>
            <person name="Copeland A."/>
            <person name="Barry K.W."/>
            <person name="Cichocki N."/>
            <person name="Veneault-Fourrey C."/>
            <person name="LaButti K."/>
            <person name="Lindquist E.A."/>
            <person name="Lipzen A."/>
            <person name="Lundell T."/>
            <person name="Morin E."/>
            <person name="Murat C."/>
            <person name="Riley R."/>
            <person name="Ohm R."/>
            <person name="Sun H."/>
            <person name="Tunlid A."/>
            <person name="Henrissat B."/>
            <person name="Grigoriev I.V."/>
            <person name="Hibbett D.S."/>
            <person name="Martin F."/>
        </authorList>
    </citation>
    <scope>NUCLEOTIDE SEQUENCE [LARGE SCALE GENOMIC DNA]</scope>
    <source>
        <strain evidence="3">FD-334 SS-4</strain>
    </source>
</reference>
<dbReference type="OrthoDB" id="3365698at2759"/>
<dbReference type="Proteomes" id="UP000054270">
    <property type="component" value="Unassembled WGS sequence"/>
</dbReference>
<evidence type="ECO:0000313" key="3">
    <source>
        <dbReference type="Proteomes" id="UP000054270"/>
    </source>
</evidence>
<proteinExistence type="predicted"/>
<dbReference type="AlphaFoldDB" id="A0A0D2KWP7"/>
<sequence>MAPANAKLKGVEVQISEMMAHIQELKSQVEQAENKLQRLHEEEAAILESFADHRRVLSPFRNVPEDILREICIQACVEGDIPALSYLGIPLPCVLAQICRGMRPIALTTPIIW</sequence>
<evidence type="ECO:0000313" key="2">
    <source>
        <dbReference type="EMBL" id="KJA19047.1"/>
    </source>
</evidence>
<name>A0A0D2KWP7_HYPSF</name>
<keyword evidence="3" id="KW-1185">Reference proteome</keyword>